<dbReference type="Proteomes" id="UP001642484">
    <property type="component" value="Unassembled WGS sequence"/>
</dbReference>
<sequence>MLMFINFSEWMEQFILIIRGIWPELYEVDVEIAVLLAVINTSVPLLYIVVQTPNWSCRKSSLQIMLGKSMPWFCHGPALDLLCDLPGLGLPHDMLSIARGQSQ</sequence>
<evidence type="ECO:0000313" key="1">
    <source>
        <dbReference type="EMBL" id="CAK8991902.1"/>
    </source>
</evidence>
<dbReference type="EMBL" id="CAXAMN010001014">
    <property type="protein sequence ID" value="CAK8991902.1"/>
    <property type="molecule type" value="Genomic_DNA"/>
</dbReference>
<dbReference type="EMBL" id="CAXAMN010010546">
    <property type="protein sequence ID" value="CAK9032005.1"/>
    <property type="molecule type" value="Genomic_DNA"/>
</dbReference>
<organism evidence="2 3">
    <name type="scientific">Durusdinium trenchii</name>
    <dbReference type="NCBI Taxonomy" id="1381693"/>
    <lineage>
        <taxon>Eukaryota</taxon>
        <taxon>Sar</taxon>
        <taxon>Alveolata</taxon>
        <taxon>Dinophyceae</taxon>
        <taxon>Suessiales</taxon>
        <taxon>Symbiodiniaceae</taxon>
        <taxon>Durusdinium</taxon>
    </lineage>
</organism>
<keyword evidence="3" id="KW-1185">Reference proteome</keyword>
<evidence type="ECO:0000313" key="3">
    <source>
        <dbReference type="Proteomes" id="UP001642484"/>
    </source>
</evidence>
<comment type="caution">
    <text evidence="2">The sequence shown here is derived from an EMBL/GenBank/DDBJ whole genome shotgun (WGS) entry which is preliminary data.</text>
</comment>
<name>A0ABP0KYP5_9DINO</name>
<reference evidence="2 3" key="1">
    <citation type="submission" date="2024-02" db="EMBL/GenBank/DDBJ databases">
        <authorList>
            <person name="Chen Y."/>
            <person name="Shah S."/>
            <person name="Dougan E. K."/>
            <person name="Thang M."/>
            <person name="Chan C."/>
        </authorList>
    </citation>
    <scope>NUCLEOTIDE SEQUENCE [LARGE SCALE GENOMIC DNA]</scope>
</reference>
<accession>A0ABP0KYP5</accession>
<gene>
    <name evidence="2" type="ORF">CCMP2556_LOCUS18508</name>
    <name evidence="1" type="ORF">CCMP2556_LOCUS2646</name>
</gene>
<protein>
    <submittedName>
        <fullName evidence="2">Uncharacterized protein</fullName>
    </submittedName>
</protein>
<evidence type="ECO:0000313" key="2">
    <source>
        <dbReference type="EMBL" id="CAK9032005.1"/>
    </source>
</evidence>
<proteinExistence type="predicted"/>